<dbReference type="Proteomes" id="UP001209730">
    <property type="component" value="Unassembled WGS sequence"/>
</dbReference>
<evidence type="ECO:0000259" key="4">
    <source>
        <dbReference type="Pfam" id="PF01959"/>
    </source>
</evidence>
<dbReference type="InterPro" id="IPR056179">
    <property type="entry name" value="DHQS_C"/>
</dbReference>
<evidence type="ECO:0000256" key="1">
    <source>
        <dbReference type="ARBA" id="ARBA00022605"/>
    </source>
</evidence>
<keyword evidence="1" id="KW-0028">Amino-acid biosynthesis</keyword>
<sequence length="437" mass="48583">MEQVQSKRPAAEKTSRKNGAAKATPSKRGPTTPLEPAAPANTALFPVTTEVPQSREHLLWYDSRVLATMDEDSSKAIVQRLGQGRYNGIVLYADNIAEMDKAVSPRLQRILHLETLEDWNHFTEKAGAESDGKRVAVISSYEPQVLNAARAAGFRTSLRMHVDNATSLHASFHLGMHFDHLMVSFKDPTNIPLELVIAELHKTNTVLLKEVHQDVDDAVIALGVLELGSDGVLTSFTTMEQFDRFASKMDAQASPRIEIQVGVIDRITHLGLGYRACIDTTHMFNPDEGILVGSTSTGGILCCPEVFHLPYMELRPFRINAASVHSYVFQSNDRTSYISELRAGSQLTTVNARGETRQIYVGRTKTEIRPLLLIEATFPENRKVNIIMQDDWHVRIFSDEAKPLNVTELKPGDRVLGFGTEPGRHVGVKVDEHIIEL</sequence>
<evidence type="ECO:0000313" key="7">
    <source>
        <dbReference type="Proteomes" id="UP001209730"/>
    </source>
</evidence>
<dbReference type="AlphaFoldDB" id="A0AB35HUB7"/>
<dbReference type="Pfam" id="PF26558">
    <property type="entry name" value="DHQS_2nd"/>
    <property type="match status" value="1"/>
</dbReference>
<protein>
    <submittedName>
        <fullName evidence="6">3-dehydroquinate synthase II</fullName>
    </submittedName>
</protein>
<dbReference type="GO" id="GO:0008652">
    <property type="term" value="P:amino acid biosynthetic process"/>
    <property type="evidence" value="ECO:0007669"/>
    <property type="project" value="UniProtKB-KW"/>
</dbReference>
<dbReference type="GO" id="GO:0003856">
    <property type="term" value="F:3-dehydroquinate synthase activity"/>
    <property type="evidence" value="ECO:0007669"/>
    <property type="project" value="InterPro"/>
</dbReference>
<feature type="domain" description="3-dehydroquinate synthase N-terminal" evidence="4">
    <location>
        <begin position="139"/>
        <end position="245"/>
    </location>
</feature>
<dbReference type="EMBL" id="JAPHQB010000001">
    <property type="protein sequence ID" value="MCX2800332.1"/>
    <property type="molecule type" value="Genomic_DNA"/>
</dbReference>
<keyword evidence="2" id="KW-0057">Aromatic amino acid biosynthesis</keyword>
<comment type="caution">
    <text evidence="6">The sequence shown here is derived from an EMBL/GenBank/DDBJ whole genome shotgun (WGS) entry which is preliminary data.</text>
</comment>
<dbReference type="GeneID" id="76606740"/>
<dbReference type="PANTHER" id="PTHR33563:SF1">
    <property type="entry name" value="3-DEHYDROQUINATE SYNTHASE"/>
    <property type="match status" value="1"/>
</dbReference>
<dbReference type="InterPro" id="IPR002812">
    <property type="entry name" value="DHQS"/>
</dbReference>
<dbReference type="GO" id="GO:0009073">
    <property type="term" value="P:aromatic amino acid family biosynthetic process"/>
    <property type="evidence" value="ECO:0007669"/>
    <property type="project" value="UniProtKB-KW"/>
</dbReference>
<dbReference type="GO" id="GO:0016491">
    <property type="term" value="F:oxidoreductase activity"/>
    <property type="evidence" value="ECO:0007669"/>
    <property type="project" value="InterPro"/>
</dbReference>
<dbReference type="PANTHER" id="PTHR33563">
    <property type="match status" value="1"/>
</dbReference>
<evidence type="ECO:0000256" key="3">
    <source>
        <dbReference type="SAM" id="MobiDB-lite"/>
    </source>
</evidence>
<evidence type="ECO:0000256" key="2">
    <source>
        <dbReference type="ARBA" id="ARBA00023141"/>
    </source>
</evidence>
<accession>A0AB35HUB7</accession>
<feature type="region of interest" description="Disordered" evidence="3">
    <location>
        <begin position="1"/>
        <end position="40"/>
    </location>
</feature>
<proteinExistence type="predicted"/>
<evidence type="ECO:0000259" key="5">
    <source>
        <dbReference type="Pfam" id="PF26558"/>
    </source>
</evidence>
<name>A0AB35HUB7_MICTH</name>
<organism evidence="6 7">
    <name type="scientific">Microbulbifer thermotolerans</name>
    <dbReference type="NCBI Taxonomy" id="252514"/>
    <lineage>
        <taxon>Bacteria</taxon>
        <taxon>Pseudomonadati</taxon>
        <taxon>Pseudomonadota</taxon>
        <taxon>Gammaproteobacteria</taxon>
        <taxon>Cellvibrionales</taxon>
        <taxon>Microbulbiferaceae</taxon>
        <taxon>Microbulbifer</taxon>
    </lineage>
</organism>
<dbReference type="Pfam" id="PF01959">
    <property type="entry name" value="DHQS"/>
    <property type="match status" value="1"/>
</dbReference>
<evidence type="ECO:0000313" key="6">
    <source>
        <dbReference type="EMBL" id="MCX2800332.1"/>
    </source>
</evidence>
<dbReference type="RefSeq" id="WP_197463030.1">
    <property type="nucleotide sequence ID" value="NZ_CP014864.1"/>
</dbReference>
<dbReference type="InterPro" id="IPR030960">
    <property type="entry name" value="DHQS/DOIS_N"/>
</dbReference>
<reference evidence="6" key="1">
    <citation type="submission" date="2022-11" db="EMBL/GenBank/DDBJ databases">
        <title>Chitin-degrading and fungicidal potential of chitinolytic bacterial strains from marine environment of the Pacific Ocean regions.</title>
        <authorList>
            <person name="Pentekhina I."/>
            <person name="Nedashkovskaya O."/>
            <person name="Seitkalieva A."/>
            <person name="Podvolotskaya A."/>
            <person name="Tekutyeva L."/>
            <person name="Balabanova L."/>
        </authorList>
    </citation>
    <scope>NUCLEOTIDE SEQUENCE</scope>
    <source>
        <strain evidence="6">KMM 6838</strain>
    </source>
</reference>
<feature type="domain" description="3-dehydroquinate synthase C-terminal" evidence="5">
    <location>
        <begin position="264"/>
        <end position="436"/>
    </location>
</feature>
<gene>
    <name evidence="6" type="ORF">OQJ68_00870</name>
</gene>